<evidence type="ECO:0000313" key="4">
    <source>
        <dbReference type="EMBL" id="KAF9518995.1"/>
    </source>
</evidence>
<feature type="signal peptide" evidence="1">
    <location>
        <begin position="1"/>
        <end position="22"/>
    </location>
</feature>
<evidence type="ECO:0000259" key="3">
    <source>
        <dbReference type="Pfam" id="PF25581"/>
    </source>
</evidence>
<protein>
    <recommendedName>
        <fullName evidence="6">Hydroxyneurosporene synthase</fullName>
    </recommendedName>
</protein>
<dbReference type="Pfam" id="PF25581">
    <property type="entry name" value="AsqO_C"/>
    <property type="match status" value="1"/>
</dbReference>
<name>A0A9P6E1S0_9AGAM</name>
<dbReference type="InterPro" id="IPR056402">
    <property type="entry name" value="DA_N"/>
</dbReference>
<reference evidence="4" key="1">
    <citation type="journal article" date="2020" name="Nat. Commun.">
        <title>Large-scale genome sequencing of mycorrhizal fungi provides insights into the early evolution of symbiotic traits.</title>
        <authorList>
            <person name="Miyauchi S."/>
            <person name="Kiss E."/>
            <person name="Kuo A."/>
            <person name="Drula E."/>
            <person name="Kohler A."/>
            <person name="Sanchez-Garcia M."/>
            <person name="Morin E."/>
            <person name="Andreopoulos B."/>
            <person name="Barry K.W."/>
            <person name="Bonito G."/>
            <person name="Buee M."/>
            <person name="Carver A."/>
            <person name="Chen C."/>
            <person name="Cichocki N."/>
            <person name="Clum A."/>
            <person name="Culley D."/>
            <person name="Crous P.W."/>
            <person name="Fauchery L."/>
            <person name="Girlanda M."/>
            <person name="Hayes R.D."/>
            <person name="Keri Z."/>
            <person name="LaButti K."/>
            <person name="Lipzen A."/>
            <person name="Lombard V."/>
            <person name="Magnuson J."/>
            <person name="Maillard F."/>
            <person name="Murat C."/>
            <person name="Nolan M."/>
            <person name="Ohm R.A."/>
            <person name="Pangilinan J."/>
            <person name="Pereira M.F."/>
            <person name="Perotto S."/>
            <person name="Peter M."/>
            <person name="Pfister S."/>
            <person name="Riley R."/>
            <person name="Sitrit Y."/>
            <person name="Stielow J.B."/>
            <person name="Szollosi G."/>
            <person name="Zifcakova L."/>
            <person name="Stursova M."/>
            <person name="Spatafora J.W."/>
            <person name="Tedersoo L."/>
            <person name="Vaario L.M."/>
            <person name="Yamada A."/>
            <person name="Yan M."/>
            <person name="Wang P."/>
            <person name="Xu J."/>
            <person name="Bruns T."/>
            <person name="Baldrian P."/>
            <person name="Vilgalys R."/>
            <person name="Dunand C."/>
            <person name="Henrissat B."/>
            <person name="Grigoriev I.V."/>
            <person name="Hibbett D."/>
            <person name="Nagy L.G."/>
            <person name="Martin F.M."/>
        </authorList>
    </citation>
    <scope>NUCLEOTIDE SEQUENCE</scope>
    <source>
        <strain evidence="4">UP504</strain>
    </source>
</reference>
<keyword evidence="1" id="KW-0732">Signal</keyword>
<proteinExistence type="predicted"/>
<dbReference type="SUPFAM" id="SSF159245">
    <property type="entry name" value="AttH-like"/>
    <property type="match status" value="1"/>
</dbReference>
<keyword evidence="5" id="KW-1185">Reference proteome</keyword>
<gene>
    <name evidence="4" type="ORF">BS47DRAFT_1337549</name>
</gene>
<organism evidence="4 5">
    <name type="scientific">Hydnum rufescens UP504</name>
    <dbReference type="NCBI Taxonomy" id="1448309"/>
    <lineage>
        <taxon>Eukaryota</taxon>
        <taxon>Fungi</taxon>
        <taxon>Dikarya</taxon>
        <taxon>Basidiomycota</taxon>
        <taxon>Agaricomycotina</taxon>
        <taxon>Agaricomycetes</taxon>
        <taxon>Cantharellales</taxon>
        <taxon>Hydnaceae</taxon>
        <taxon>Hydnum</taxon>
    </lineage>
</organism>
<feature type="domain" description="AsqO/PenF-like C-terminal" evidence="3">
    <location>
        <begin position="236"/>
        <end position="347"/>
    </location>
</feature>
<sequence length="349" mass="37022">MHSLTYWVLTLLATQLALRGHASIYPTHTYTLPSTIQSGASSMQTNSRQGPLDAPKLDFVNATSFEWWYFDVASYDSKASIVVVFSSEAVSLAGTPVPSGEINGASISGSFPNGTLFSIDVPAGDATVTTVGEGSSGNWSGSGMGWVGTPDLSSWTVTFNVPNSVSRAKLISPAHYGSAPASVLGVSEEVQPHFGWANAVPDAHARVKATIRGVPLIFSGSGYHDQNWGTRALPTVAKSWVWGHASVGPFSLVFWQIINTAGAQTNNFYLTRGREILALGASTLKLDSDYSFSLSLDTGYSGRYHFSGVPSVTTSNHTGYNRWVGTISGGLEDGKVEGPGPVLWEHLAL</sequence>
<evidence type="ECO:0000259" key="2">
    <source>
        <dbReference type="Pfam" id="PF24137"/>
    </source>
</evidence>
<dbReference type="Pfam" id="PF24137">
    <property type="entry name" value="DA_N"/>
    <property type="match status" value="1"/>
</dbReference>
<feature type="chain" id="PRO_5040456841" description="Hydroxyneurosporene synthase" evidence="1">
    <location>
        <begin position="23"/>
        <end position="349"/>
    </location>
</feature>
<evidence type="ECO:0000256" key="1">
    <source>
        <dbReference type="SAM" id="SignalP"/>
    </source>
</evidence>
<dbReference type="AlphaFoldDB" id="A0A9P6E1S0"/>
<comment type="caution">
    <text evidence="4">The sequence shown here is derived from an EMBL/GenBank/DDBJ whole genome shotgun (WGS) entry which is preliminary data.</text>
</comment>
<dbReference type="Proteomes" id="UP000886523">
    <property type="component" value="Unassembled WGS sequence"/>
</dbReference>
<evidence type="ECO:0000313" key="5">
    <source>
        <dbReference type="Proteomes" id="UP000886523"/>
    </source>
</evidence>
<evidence type="ECO:0008006" key="6">
    <source>
        <dbReference type="Google" id="ProtNLM"/>
    </source>
</evidence>
<dbReference type="EMBL" id="MU128920">
    <property type="protein sequence ID" value="KAF9518995.1"/>
    <property type="molecule type" value="Genomic_DNA"/>
</dbReference>
<accession>A0A9P6E1S0</accession>
<dbReference type="InterPro" id="IPR057722">
    <property type="entry name" value="AsqO/PenF-like_C"/>
</dbReference>
<dbReference type="OrthoDB" id="5344254at2759"/>
<feature type="domain" description="Diels-Alderase N-terminal" evidence="2">
    <location>
        <begin position="54"/>
        <end position="228"/>
    </location>
</feature>